<organism evidence="1 2">
    <name type="scientific">Chara braunii</name>
    <name type="common">Braun's stonewort</name>
    <dbReference type="NCBI Taxonomy" id="69332"/>
    <lineage>
        <taxon>Eukaryota</taxon>
        <taxon>Viridiplantae</taxon>
        <taxon>Streptophyta</taxon>
        <taxon>Charophyceae</taxon>
        <taxon>Charales</taxon>
        <taxon>Characeae</taxon>
        <taxon>Chara</taxon>
    </lineage>
</organism>
<dbReference type="Gramene" id="GBG61830">
    <property type="protein sequence ID" value="GBG61830"/>
    <property type="gene ID" value="CBR_g23786"/>
</dbReference>
<keyword evidence="2" id="KW-1185">Reference proteome</keyword>
<dbReference type="OrthoDB" id="6133115at2759"/>
<sequence>MREYVMSAFTCGERATRNEKRKDAPLKKRKKSRSEYPYEEAVPIALGTLQETVKSMKEVHFVLFEDAVWQEWLEQAKSNFMEITKEDMDVKTA</sequence>
<accession>A0A388JVM7</accession>
<gene>
    <name evidence="1" type="ORF">CBR_g23786</name>
</gene>
<reference evidence="1 2" key="1">
    <citation type="journal article" date="2018" name="Cell">
        <title>The Chara Genome: Secondary Complexity and Implications for Plant Terrestrialization.</title>
        <authorList>
            <person name="Nishiyama T."/>
            <person name="Sakayama H."/>
            <person name="Vries J.D."/>
            <person name="Buschmann H."/>
            <person name="Saint-Marcoux D."/>
            <person name="Ullrich K.K."/>
            <person name="Haas F.B."/>
            <person name="Vanderstraeten L."/>
            <person name="Becker D."/>
            <person name="Lang D."/>
            <person name="Vosolsobe S."/>
            <person name="Rombauts S."/>
            <person name="Wilhelmsson P.K.I."/>
            <person name="Janitza P."/>
            <person name="Kern R."/>
            <person name="Heyl A."/>
            <person name="Rumpler F."/>
            <person name="Villalobos L.I.A.C."/>
            <person name="Clay J.M."/>
            <person name="Skokan R."/>
            <person name="Toyoda A."/>
            <person name="Suzuki Y."/>
            <person name="Kagoshima H."/>
            <person name="Schijlen E."/>
            <person name="Tajeshwar N."/>
            <person name="Catarino B."/>
            <person name="Hetherington A.J."/>
            <person name="Saltykova A."/>
            <person name="Bonnot C."/>
            <person name="Breuninger H."/>
            <person name="Symeonidi A."/>
            <person name="Radhakrishnan G.V."/>
            <person name="Van Nieuwerburgh F."/>
            <person name="Deforce D."/>
            <person name="Chang C."/>
            <person name="Karol K.G."/>
            <person name="Hedrich R."/>
            <person name="Ulvskov P."/>
            <person name="Glockner G."/>
            <person name="Delwiche C.F."/>
            <person name="Petrasek J."/>
            <person name="Van de Peer Y."/>
            <person name="Friml J."/>
            <person name="Beilby M."/>
            <person name="Dolan L."/>
            <person name="Kohara Y."/>
            <person name="Sugano S."/>
            <person name="Fujiyama A."/>
            <person name="Delaux P.-M."/>
            <person name="Quint M."/>
            <person name="TheiBen G."/>
            <person name="Hagemann M."/>
            <person name="Harholt J."/>
            <person name="Dunand C."/>
            <person name="Zachgo S."/>
            <person name="Langdale J."/>
            <person name="Maumus F."/>
            <person name="Straeten D.V.D."/>
            <person name="Gould S.B."/>
            <person name="Rensing S.A."/>
        </authorList>
    </citation>
    <scope>NUCLEOTIDE SEQUENCE [LARGE SCALE GENOMIC DNA]</scope>
    <source>
        <strain evidence="1 2">S276</strain>
    </source>
</reference>
<comment type="caution">
    <text evidence="1">The sequence shown here is derived from an EMBL/GenBank/DDBJ whole genome shotgun (WGS) entry which is preliminary data.</text>
</comment>
<evidence type="ECO:0000313" key="2">
    <source>
        <dbReference type="Proteomes" id="UP000265515"/>
    </source>
</evidence>
<dbReference type="EMBL" id="BFEA01000023">
    <property type="protein sequence ID" value="GBG61830.1"/>
    <property type="molecule type" value="Genomic_DNA"/>
</dbReference>
<evidence type="ECO:0000313" key="1">
    <source>
        <dbReference type="EMBL" id="GBG61830.1"/>
    </source>
</evidence>
<protein>
    <submittedName>
        <fullName evidence="1">Uncharacterized protein</fullName>
    </submittedName>
</protein>
<dbReference type="Proteomes" id="UP000265515">
    <property type="component" value="Unassembled WGS sequence"/>
</dbReference>
<dbReference type="AlphaFoldDB" id="A0A388JVM7"/>
<proteinExistence type="predicted"/>
<name>A0A388JVM7_CHABU</name>